<gene>
    <name evidence="3" type="ORF">GIB67_007315</name>
</gene>
<accession>A0A7J7NXX6</accession>
<dbReference type="GO" id="GO:0000822">
    <property type="term" value="F:inositol hexakisphosphate binding"/>
    <property type="evidence" value="ECO:0007669"/>
    <property type="project" value="TreeGrafter"/>
</dbReference>
<dbReference type="InterPro" id="IPR004331">
    <property type="entry name" value="SPX_dom"/>
</dbReference>
<dbReference type="GO" id="GO:0016036">
    <property type="term" value="P:cellular response to phosphate starvation"/>
    <property type="evidence" value="ECO:0007669"/>
    <property type="project" value="TreeGrafter"/>
</dbReference>
<dbReference type="OrthoDB" id="9970435at2759"/>
<protein>
    <recommendedName>
        <fullName evidence="2">SPX domain-containing protein</fullName>
    </recommendedName>
</protein>
<evidence type="ECO:0000313" key="3">
    <source>
        <dbReference type="EMBL" id="KAF6171794.1"/>
    </source>
</evidence>
<dbReference type="AlphaFoldDB" id="A0A7J7NXX6"/>
<feature type="coiled-coil region" evidence="1">
    <location>
        <begin position="82"/>
        <end position="109"/>
    </location>
</feature>
<sequence length="128" mass="14855">MKFGKEFKSQMVPEWQEAYMNYNYLKTTLKDISFSKKPQTSDVSLKRNGSLYRAFSGLTRRHSNNFKIEDEENHVIQVNEVLRFYKGNEKKVLSEAEELEKQMDVLIALRIKVEKPDGVSVGASQMGE</sequence>
<name>A0A7J7NXX6_9MAGN</name>
<comment type="caution">
    <text evidence="3">The sequence shown here is derived from an EMBL/GenBank/DDBJ whole genome shotgun (WGS) entry which is preliminary data.</text>
</comment>
<reference evidence="3 4" key="1">
    <citation type="journal article" date="2020" name="IScience">
        <title>Genome Sequencing of the Endangered Kingdonia uniflora (Circaeasteraceae, Ranunculales) Reveals Potential Mechanisms of Evolutionary Specialization.</title>
        <authorList>
            <person name="Sun Y."/>
            <person name="Deng T."/>
            <person name="Zhang A."/>
            <person name="Moore M.J."/>
            <person name="Landis J.B."/>
            <person name="Lin N."/>
            <person name="Zhang H."/>
            <person name="Zhang X."/>
            <person name="Huang J."/>
            <person name="Zhang X."/>
            <person name="Sun H."/>
            <person name="Wang H."/>
        </authorList>
    </citation>
    <scope>NUCLEOTIDE SEQUENCE [LARGE SCALE GENOMIC DNA]</scope>
    <source>
        <strain evidence="3">TB1705</strain>
        <tissue evidence="3">Leaf</tissue>
    </source>
</reference>
<dbReference type="GO" id="GO:0005802">
    <property type="term" value="C:trans-Golgi network"/>
    <property type="evidence" value="ECO:0007669"/>
    <property type="project" value="TreeGrafter"/>
</dbReference>
<proteinExistence type="predicted"/>
<dbReference type="Pfam" id="PF03105">
    <property type="entry name" value="SPX"/>
    <property type="match status" value="1"/>
</dbReference>
<dbReference type="GO" id="GO:0006817">
    <property type="term" value="P:phosphate ion transport"/>
    <property type="evidence" value="ECO:0007669"/>
    <property type="project" value="TreeGrafter"/>
</dbReference>
<dbReference type="PANTHER" id="PTHR10783">
    <property type="entry name" value="XENOTROPIC AND POLYTROPIC RETROVIRUS RECEPTOR 1-RELATED"/>
    <property type="match status" value="1"/>
</dbReference>
<feature type="domain" description="SPX" evidence="2">
    <location>
        <begin position="1"/>
        <end position="128"/>
    </location>
</feature>
<dbReference type="PROSITE" id="PS51382">
    <property type="entry name" value="SPX"/>
    <property type="match status" value="1"/>
</dbReference>
<keyword evidence="1" id="KW-0175">Coiled coil</keyword>
<organism evidence="3 4">
    <name type="scientific">Kingdonia uniflora</name>
    <dbReference type="NCBI Taxonomy" id="39325"/>
    <lineage>
        <taxon>Eukaryota</taxon>
        <taxon>Viridiplantae</taxon>
        <taxon>Streptophyta</taxon>
        <taxon>Embryophyta</taxon>
        <taxon>Tracheophyta</taxon>
        <taxon>Spermatophyta</taxon>
        <taxon>Magnoliopsida</taxon>
        <taxon>Ranunculales</taxon>
        <taxon>Circaeasteraceae</taxon>
        <taxon>Kingdonia</taxon>
    </lineage>
</organism>
<dbReference type="PANTHER" id="PTHR10783:SF124">
    <property type="entry name" value="PHOSPHATE TRANSPORTER PHO1 HOMOLOG 9"/>
    <property type="match status" value="1"/>
</dbReference>
<dbReference type="GO" id="GO:0005886">
    <property type="term" value="C:plasma membrane"/>
    <property type="evidence" value="ECO:0007669"/>
    <property type="project" value="TreeGrafter"/>
</dbReference>
<dbReference type="EMBL" id="JACGCM010000455">
    <property type="protein sequence ID" value="KAF6171794.1"/>
    <property type="molecule type" value="Genomic_DNA"/>
</dbReference>
<evidence type="ECO:0000313" key="4">
    <source>
        <dbReference type="Proteomes" id="UP000541444"/>
    </source>
</evidence>
<evidence type="ECO:0000256" key="1">
    <source>
        <dbReference type="SAM" id="Coils"/>
    </source>
</evidence>
<keyword evidence="4" id="KW-1185">Reference proteome</keyword>
<evidence type="ECO:0000259" key="2">
    <source>
        <dbReference type="PROSITE" id="PS51382"/>
    </source>
</evidence>
<dbReference type="Proteomes" id="UP000541444">
    <property type="component" value="Unassembled WGS sequence"/>
</dbReference>